<protein>
    <submittedName>
        <fullName evidence="1">Uncharacterized protein</fullName>
    </submittedName>
</protein>
<dbReference type="RefSeq" id="WP_171679770.1">
    <property type="nucleotide sequence ID" value="NZ_JABGBN010000001.1"/>
</dbReference>
<evidence type="ECO:0000313" key="1">
    <source>
        <dbReference type="EMBL" id="NOL51099.1"/>
    </source>
</evidence>
<dbReference type="EMBL" id="JABGBN010000001">
    <property type="protein sequence ID" value="NOL51099.1"/>
    <property type="molecule type" value="Genomic_DNA"/>
</dbReference>
<keyword evidence="2" id="KW-1185">Reference proteome</keyword>
<proteinExistence type="predicted"/>
<name>A0A849P013_9BURK</name>
<gene>
    <name evidence="1" type="ORF">HKX39_02760</name>
</gene>
<comment type="caution">
    <text evidence="1">The sequence shown here is derived from an EMBL/GenBank/DDBJ whole genome shotgun (WGS) entry which is preliminary data.</text>
</comment>
<sequence length="60" mass="6401">MMTACGAKLIASQSQFVVEITKGKGTAQKASDNTDSTAPLFDEQFVLQSEDGTLLNRHGI</sequence>
<accession>A0A849P013</accession>
<evidence type="ECO:0000313" key="2">
    <source>
        <dbReference type="Proteomes" id="UP000537862"/>
    </source>
</evidence>
<dbReference type="Proteomes" id="UP000537862">
    <property type="component" value="Unassembled WGS sequence"/>
</dbReference>
<reference evidence="1 2" key="1">
    <citation type="submission" date="2020-05" db="EMBL/GenBank/DDBJ databases">
        <authorList>
            <person name="Niu N."/>
        </authorList>
    </citation>
    <scope>NUCLEOTIDE SEQUENCE [LARGE SCALE GENOMIC DNA]</scope>
    <source>
        <strain evidence="1 2">3340-03</strain>
    </source>
</reference>
<organism evidence="1 2">
    <name type="scientific">Pelistega suis</name>
    <dbReference type="NCBI Taxonomy" id="1631957"/>
    <lineage>
        <taxon>Bacteria</taxon>
        <taxon>Pseudomonadati</taxon>
        <taxon>Pseudomonadota</taxon>
        <taxon>Betaproteobacteria</taxon>
        <taxon>Burkholderiales</taxon>
        <taxon>Alcaligenaceae</taxon>
        <taxon>Pelistega</taxon>
    </lineage>
</organism>
<dbReference type="AlphaFoldDB" id="A0A849P013"/>